<dbReference type="HAMAP" id="MF_00165">
    <property type="entry name" value="Thymidylate_kinase"/>
    <property type="match status" value="1"/>
</dbReference>
<dbReference type="GO" id="GO:0006227">
    <property type="term" value="P:dUDP biosynthetic process"/>
    <property type="evidence" value="ECO:0007669"/>
    <property type="project" value="TreeGrafter"/>
</dbReference>
<comment type="similarity">
    <text evidence="1 8">Belongs to the thymidylate kinase family.</text>
</comment>
<dbReference type="CDD" id="cd01672">
    <property type="entry name" value="TMPK"/>
    <property type="match status" value="1"/>
</dbReference>
<sequence>MMKGCFITIDGIDGAGSSTQTKLLVDKLIELGYNSVGTKEPNPNGPIEPIIRSIIKGPCISPELEALLFAADRIYHVEFFIKPWLKEGKIVVSDRYLESSIAYQTSQGLDEDWILLINKKAIIPDISIILDVDPEISLKRKTILIDRYERIEFLKKVRLKFLERAKKMNYYIIDASKSIIEIHKEILDLVLDYINKKS</sequence>
<evidence type="ECO:0000256" key="8">
    <source>
        <dbReference type="HAMAP-Rule" id="MF_00165"/>
    </source>
</evidence>
<evidence type="ECO:0000313" key="10">
    <source>
        <dbReference type="EMBL" id="RZN57543.1"/>
    </source>
</evidence>
<name>A0A520KGT7_9CREN</name>
<dbReference type="EMBL" id="RXIH01000005">
    <property type="protein sequence ID" value="RZN57543.1"/>
    <property type="molecule type" value="Genomic_DNA"/>
</dbReference>
<keyword evidence="6 8" id="KW-0067">ATP-binding</keyword>
<dbReference type="GO" id="GO:0005737">
    <property type="term" value="C:cytoplasm"/>
    <property type="evidence" value="ECO:0007669"/>
    <property type="project" value="TreeGrafter"/>
</dbReference>
<dbReference type="PANTHER" id="PTHR10344">
    <property type="entry name" value="THYMIDYLATE KINASE"/>
    <property type="match status" value="1"/>
</dbReference>
<gene>
    <name evidence="8 10" type="primary">tmk</name>
    <name evidence="11" type="ORF">DSO09_04095</name>
    <name evidence="10" type="ORF">EF809_00735</name>
</gene>
<evidence type="ECO:0000313" key="11">
    <source>
        <dbReference type="EMBL" id="TDA38523.1"/>
    </source>
</evidence>
<reference evidence="11 13" key="1">
    <citation type="journal article" date="2019" name="Nat. Microbiol.">
        <title>Expanding anaerobic alkane metabolism in the domain of Archaea.</title>
        <authorList>
            <person name="Wang Y."/>
            <person name="Wegener G."/>
            <person name="Hou J."/>
            <person name="Wang F."/>
            <person name="Xiao X."/>
        </authorList>
    </citation>
    <scope>NUCLEOTIDE SEQUENCE [LARGE SCALE GENOMIC DNA]</scope>
    <source>
        <strain evidence="11">WYZ-LMO11</strain>
    </source>
</reference>
<dbReference type="PANTHER" id="PTHR10344:SF4">
    <property type="entry name" value="UMP-CMP KINASE 2, MITOCHONDRIAL"/>
    <property type="match status" value="1"/>
</dbReference>
<dbReference type="AlphaFoldDB" id="A0A520KGT7"/>
<evidence type="ECO:0000313" key="12">
    <source>
        <dbReference type="Proteomes" id="UP000316080"/>
    </source>
</evidence>
<evidence type="ECO:0000256" key="2">
    <source>
        <dbReference type="ARBA" id="ARBA00022679"/>
    </source>
</evidence>
<protein>
    <recommendedName>
        <fullName evidence="8">Probable thymidylate kinase</fullName>
        <ecNumber evidence="8">2.7.4.9</ecNumber>
    </recommendedName>
    <alternativeName>
        <fullName evidence="8">dTMP kinase</fullName>
    </alternativeName>
</protein>
<evidence type="ECO:0000256" key="1">
    <source>
        <dbReference type="ARBA" id="ARBA00009776"/>
    </source>
</evidence>
<comment type="caution">
    <text evidence="8">Lacks conserved residue(s) required for the propagation of feature annotation.</text>
</comment>
<dbReference type="Gene3D" id="3.40.50.300">
    <property type="entry name" value="P-loop containing nucleotide triphosphate hydrolases"/>
    <property type="match status" value="1"/>
</dbReference>
<evidence type="ECO:0000256" key="7">
    <source>
        <dbReference type="ARBA" id="ARBA00048743"/>
    </source>
</evidence>
<reference evidence="10 12" key="2">
    <citation type="journal article" date="2019" name="Nat. Microbiol.">
        <title>Wide diversity of methane and short-chain alkane metabolisms in uncultured archaea.</title>
        <authorList>
            <person name="Borrel G."/>
            <person name="Adam P.S."/>
            <person name="McKay L.J."/>
            <person name="Chen L.X."/>
            <person name="Sierra-Garcia I.N."/>
            <person name="Sieber C.M."/>
            <person name="Letourneur Q."/>
            <person name="Ghozlane A."/>
            <person name="Andersen G.L."/>
            <person name="Li W.J."/>
            <person name="Hallam S.J."/>
            <person name="Muyzer G."/>
            <person name="de Oliveira V.M."/>
            <person name="Inskeep W.P."/>
            <person name="Banfield J.F."/>
            <person name="Gribaldo S."/>
        </authorList>
    </citation>
    <scope>NUCLEOTIDE SEQUENCE [LARGE SCALE GENOMIC DNA]</scope>
    <source>
        <strain evidence="10">Verst-YHS</strain>
    </source>
</reference>
<evidence type="ECO:0000256" key="4">
    <source>
        <dbReference type="ARBA" id="ARBA00022741"/>
    </source>
</evidence>
<keyword evidence="4 8" id="KW-0547">Nucleotide-binding</keyword>
<dbReference type="EMBL" id="QNVI01000050">
    <property type="protein sequence ID" value="TDA38523.1"/>
    <property type="molecule type" value="Genomic_DNA"/>
</dbReference>
<dbReference type="InterPro" id="IPR018094">
    <property type="entry name" value="Thymidylate_kinase"/>
</dbReference>
<dbReference type="GO" id="GO:0005524">
    <property type="term" value="F:ATP binding"/>
    <property type="evidence" value="ECO:0007669"/>
    <property type="project" value="UniProtKB-UniRule"/>
</dbReference>
<dbReference type="InterPro" id="IPR039430">
    <property type="entry name" value="Thymidylate_kin-like_dom"/>
</dbReference>
<keyword evidence="5 8" id="KW-0418">Kinase</keyword>
<feature type="domain" description="Thymidylate kinase-like" evidence="9">
    <location>
        <begin position="9"/>
        <end position="186"/>
    </location>
</feature>
<dbReference type="Proteomes" id="UP000316080">
    <property type="component" value="Unassembled WGS sequence"/>
</dbReference>
<keyword evidence="3 8" id="KW-0545">Nucleotide biosynthesis</keyword>
<dbReference type="SUPFAM" id="SSF52540">
    <property type="entry name" value="P-loop containing nucleoside triphosphate hydrolases"/>
    <property type="match status" value="1"/>
</dbReference>
<dbReference type="NCBIfam" id="TIGR00041">
    <property type="entry name" value="DTMP_kinase"/>
    <property type="match status" value="1"/>
</dbReference>
<proteinExistence type="inferred from homology"/>
<evidence type="ECO:0000259" key="9">
    <source>
        <dbReference type="Pfam" id="PF02223"/>
    </source>
</evidence>
<dbReference type="GO" id="GO:0006235">
    <property type="term" value="P:dTTP biosynthetic process"/>
    <property type="evidence" value="ECO:0007669"/>
    <property type="project" value="UniProtKB-UniRule"/>
</dbReference>
<dbReference type="GO" id="GO:0004798">
    <property type="term" value="F:dTMP kinase activity"/>
    <property type="evidence" value="ECO:0007669"/>
    <property type="project" value="UniProtKB-UniRule"/>
</dbReference>
<evidence type="ECO:0000256" key="6">
    <source>
        <dbReference type="ARBA" id="ARBA00022840"/>
    </source>
</evidence>
<keyword evidence="2 8" id="KW-0808">Transferase</keyword>
<accession>A0A520KGT7</accession>
<evidence type="ECO:0000256" key="3">
    <source>
        <dbReference type="ARBA" id="ARBA00022727"/>
    </source>
</evidence>
<evidence type="ECO:0000256" key="5">
    <source>
        <dbReference type="ARBA" id="ARBA00022777"/>
    </source>
</evidence>
<dbReference type="Pfam" id="PF02223">
    <property type="entry name" value="Thymidylate_kin"/>
    <property type="match status" value="1"/>
</dbReference>
<comment type="caution">
    <text evidence="10">The sequence shown here is derived from an EMBL/GenBank/DDBJ whole genome shotgun (WGS) entry which is preliminary data.</text>
</comment>
<organism evidence="10 12">
    <name type="scientific">Thermoproteota archaeon</name>
    <dbReference type="NCBI Taxonomy" id="2056631"/>
    <lineage>
        <taxon>Archaea</taxon>
        <taxon>Thermoproteota</taxon>
    </lineage>
</organism>
<comment type="catalytic activity">
    <reaction evidence="7 8">
        <text>dTMP + ATP = dTDP + ADP</text>
        <dbReference type="Rhea" id="RHEA:13517"/>
        <dbReference type="ChEBI" id="CHEBI:30616"/>
        <dbReference type="ChEBI" id="CHEBI:58369"/>
        <dbReference type="ChEBI" id="CHEBI:63528"/>
        <dbReference type="ChEBI" id="CHEBI:456216"/>
        <dbReference type="EC" id="2.7.4.9"/>
    </reaction>
</comment>
<dbReference type="InterPro" id="IPR027417">
    <property type="entry name" value="P-loop_NTPase"/>
</dbReference>
<dbReference type="Proteomes" id="UP000317265">
    <property type="component" value="Unassembled WGS sequence"/>
</dbReference>
<evidence type="ECO:0000313" key="13">
    <source>
        <dbReference type="Proteomes" id="UP000317265"/>
    </source>
</evidence>
<dbReference type="EC" id="2.7.4.9" evidence="8"/>
<dbReference type="PROSITE" id="PS01331">
    <property type="entry name" value="THYMIDYLATE_KINASE"/>
    <property type="match status" value="1"/>
</dbReference>
<dbReference type="InterPro" id="IPR018095">
    <property type="entry name" value="Thymidylate_kin_CS"/>
</dbReference>
<dbReference type="GO" id="GO:0006233">
    <property type="term" value="P:dTDP biosynthetic process"/>
    <property type="evidence" value="ECO:0007669"/>
    <property type="project" value="InterPro"/>
</dbReference>